<dbReference type="AlphaFoldDB" id="F4BXP2"/>
<dbReference type="KEGG" id="mcj:MCON_2207"/>
<feature type="transmembrane region" description="Helical" evidence="1">
    <location>
        <begin position="41"/>
        <end position="62"/>
    </location>
</feature>
<accession>F4BXP2</accession>
<name>F4BXP2_METSG</name>
<evidence type="ECO:0000313" key="3">
    <source>
        <dbReference type="Proteomes" id="UP000007807"/>
    </source>
</evidence>
<protein>
    <submittedName>
        <fullName evidence="2">Uncharacterized protein</fullName>
    </submittedName>
</protein>
<sequence length="305" mass="33880">MIKGSDYVATALRLGLYHSYYRSSITGLYIYILLPEQQLKWFLLTLILSAVILFLIGILIFYITKSLSKRVLGEEKRNVDIIFAGAIIVALSQLFGPLFGASYPLILGPDASNYKLSFSSMYYNITYDEISENYTFTSTDNNGTIEDYHFHRGELIRIHTNISAENKNPLMKYEDQIFLDLVPPANVTASIARPVIMVGQSSDVIIGLYDPNPGSYPIKVHGIGADGKTRDAMTVVAVSSKIGTRSYVPSGAISIEKFIQLWGNSTCGAISLDWQPCENQNSCSQPGAFIVERHEIISQGQETYD</sequence>
<gene>
    <name evidence="2" type="ordered locus">MCON_2207</name>
</gene>
<dbReference type="Proteomes" id="UP000007807">
    <property type="component" value="Chromosome"/>
</dbReference>
<reference evidence="2 3" key="1">
    <citation type="journal article" date="2011" name="J. Bacteriol.">
        <title>Complete genome sequence of Methanosaeta concilii, a specialist in aceticlastic methanogenesis.</title>
        <authorList>
            <person name="Barber R.D."/>
            <person name="Zhang L."/>
            <person name="Harnack M."/>
            <person name="Olson M.V."/>
            <person name="Kaul R."/>
            <person name="Ingram-Smith C."/>
            <person name="Smith K.S."/>
        </authorList>
    </citation>
    <scope>NUCLEOTIDE SEQUENCE [LARGE SCALE GENOMIC DNA]</scope>
    <source>
        <strain evidence="3">ATCC 5969 / DSM 3671 / JCM 10134 / NBRC 103675 / OCM 69 / GP-6</strain>
    </source>
</reference>
<evidence type="ECO:0000256" key="1">
    <source>
        <dbReference type="SAM" id="Phobius"/>
    </source>
</evidence>
<organism evidence="2 3">
    <name type="scientific">Methanothrix soehngenii (strain ATCC 5969 / DSM 3671 / JCM 10134 / NBRC 103675 / OCM 69 / GP-6)</name>
    <name type="common">Methanosaeta concilii</name>
    <dbReference type="NCBI Taxonomy" id="990316"/>
    <lineage>
        <taxon>Archaea</taxon>
        <taxon>Methanobacteriati</taxon>
        <taxon>Methanobacteriota</taxon>
        <taxon>Stenosarchaea group</taxon>
        <taxon>Methanomicrobia</taxon>
        <taxon>Methanotrichales</taxon>
        <taxon>Methanotrichaceae</taxon>
        <taxon>Methanothrix</taxon>
    </lineage>
</organism>
<dbReference type="EMBL" id="CP002565">
    <property type="protein sequence ID" value="AEB68720.1"/>
    <property type="molecule type" value="Genomic_DNA"/>
</dbReference>
<feature type="transmembrane region" description="Helical" evidence="1">
    <location>
        <begin position="82"/>
        <end position="106"/>
    </location>
</feature>
<keyword evidence="3" id="KW-1185">Reference proteome</keyword>
<keyword evidence="1" id="KW-0812">Transmembrane</keyword>
<dbReference type="HOGENOM" id="CLU_910925_0_0_2"/>
<keyword evidence="1" id="KW-1133">Transmembrane helix</keyword>
<dbReference type="InParanoid" id="F4BXP2"/>
<keyword evidence="1" id="KW-0472">Membrane</keyword>
<evidence type="ECO:0000313" key="2">
    <source>
        <dbReference type="EMBL" id="AEB68720.1"/>
    </source>
</evidence>
<proteinExistence type="predicted"/>